<evidence type="ECO:0000313" key="3">
    <source>
        <dbReference type="Proteomes" id="UP000530928"/>
    </source>
</evidence>
<dbReference type="Pfam" id="PF14020">
    <property type="entry name" value="DUF4236"/>
    <property type="match status" value="1"/>
</dbReference>
<dbReference type="EMBL" id="JACDUR010000001">
    <property type="protein sequence ID" value="MBA2888840.1"/>
    <property type="molecule type" value="Genomic_DNA"/>
</dbReference>
<protein>
    <recommendedName>
        <fullName evidence="1">DUF4236 domain-containing protein</fullName>
    </recommendedName>
</protein>
<dbReference type="RefSeq" id="WP_181607266.1">
    <property type="nucleotide sequence ID" value="NZ_BAABAM010000001.1"/>
</dbReference>
<sequence length="67" mass="7594">MGWHYRKTIKIGPFRIHLTPHGVGHSVGGRKFNVTSTPGGGRHVSFRLPGGFHLSKSIGRKRNRHYY</sequence>
<dbReference type="InterPro" id="IPR025330">
    <property type="entry name" value="DUF4236"/>
</dbReference>
<accession>A0A7W0CCX1</accession>
<keyword evidence="3" id="KW-1185">Reference proteome</keyword>
<feature type="domain" description="DUF4236" evidence="1">
    <location>
        <begin position="3"/>
        <end position="53"/>
    </location>
</feature>
<evidence type="ECO:0000259" key="1">
    <source>
        <dbReference type="Pfam" id="PF14020"/>
    </source>
</evidence>
<reference evidence="2 3" key="1">
    <citation type="submission" date="2020-07" db="EMBL/GenBank/DDBJ databases">
        <title>Genomic Encyclopedia of Type Strains, Phase IV (KMG-IV): sequencing the most valuable type-strain genomes for metagenomic binning, comparative biology and taxonomic classification.</title>
        <authorList>
            <person name="Goeker M."/>
        </authorList>
    </citation>
    <scope>NUCLEOTIDE SEQUENCE [LARGE SCALE GENOMIC DNA]</scope>
    <source>
        <strain evidence="2 3">DSM 45533</strain>
    </source>
</reference>
<dbReference type="Proteomes" id="UP000530928">
    <property type="component" value="Unassembled WGS sequence"/>
</dbReference>
<proteinExistence type="predicted"/>
<gene>
    <name evidence="2" type="ORF">HNR30_000175</name>
</gene>
<comment type="caution">
    <text evidence="2">The sequence shown here is derived from an EMBL/GenBank/DDBJ whole genome shotgun (WGS) entry which is preliminary data.</text>
</comment>
<organism evidence="2 3">
    <name type="scientific">Nonomuraea soli</name>
    <dbReference type="NCBI Taxonomy" id="1032476"/>
    <lineage>
        <taxon>Bacteria</taxon>
        <taxon>Bacillati</taxon>
        <taxon>Actinomycetota</taxon>
        <taxon>Actinomycetes</taxon>
        <taxon>Streptosporangiales</taxon>
        <taxon>Streptosporangiaceae</taxon>
        <taxon>Nonomuraea</taxon>
    </lineage>
</organism>
<name>A0A7W0CCX1_9ACTN</name>
<evidence type="ECO:0000313" key="2">
    <source>
        <dbReference type="EMBL" id="MBA2888840.1"/>
    </source>
</evidence>
<dbReference type="AlphaFoldDB" id="A0A7W0CCX1"/>